<sequence length="687" mass="76429">MPFLAAIKPPVGFESVEAALPKGFQERVQGRGFVHGGWVQQPLILAHPSVGCFITHCGPYSLVDALLSKCQLVMIPNYIDQVVNARFIGNSLKAGVEVEKGEEDGLFTKESVCKAVKLVMDGESEIGREVRANLSKLRSILLTPNLESTYIDSFSHKLQDLLNSSFIEIPVFVDKRWSPTTEVARDIDMNVSLILKALSLKSLFLLIRAFQSSWQTEGRERKGIFPVEFTLIPAMAATSFHIAMFPWFAMGHLIPFLQLSNKLAKKGHKISFFIPKGTQAKLEHFNLCPDLITFVPITVPQVDGLPLPHAAETTADLHPSLFPHLMTAFDRTEKEIELLLIQLRPKVVFFDFAYWLPNMARRLGIKSLQYHIITPPSAAHDMHELNEFDLMQPSSDFPDSSIKLHSHEARAFAAIKKMEFGSGVLFFDRIFTGQRSCDAIGFKGCREIEGSYVDYLESQIGKPVLLVGPLLPEQSSSSTLEEKWASWLGGFRENSIIYCSFGSECILQLNQFQELVLGLELSGTPFLAAIKPPVGFESVEAALPKGFQERVQGRGIVHGGWVQQPLILAHPSVGCFITHCGPYSLVDALLSKCQLVMIPNYIDQVVNARFIGNSLKAGVEVEKGEEDGLFTKESVCKAVKLVMDGESEIGREVRANLSKLRSILLTPNLESIYIDSFSHKLQDLLNR</sequence>
<dbReference type="Proteomes" id="UP000828941">
    <property type="component" value="Chromosome 14"/>
</dbReference>
<evidence type="ECO:0000313" key="2">
    <source>
        <dbReference type="Proteomes" id="UP000828941"/>
    </source>
</evidence>
<organism evidence="1 2">
    <name type="scientific">Bauhinia variegata</name>
    <name type="common">Purple orchid tree</name>
    <name type="synonym">Phanera variegata</name>
    <dbReference type="NCBI Taxonomy" id="167791"/>
    <lineage>
        <taxon>Eukaryota</taxon>
        <taxon>Viridiplantae</taxon>
        <taxon>Streptophyta</taxon>
        <taxon>Embryophyta</taxon>
        <taxon>Tracheophyta</taxon>
        <taxon>Spermatophyta</taxon>
        <taxon>Magnoliopsida</taxon>
        <taxon>eudicotyledons</taxon>
        <taxon>Gunneridae</taxon>
        <taxon>Pentapetalae</taxon>
        <taxon>rosids</taxon>
        <taxon>fabids</taxon>
        <taxon>Fabales</taxon>
        <taxon>Fabaceae</taxon>
        <taxon>Cercidoideae</taxon>
        <taxon>Cercideae</taxon>
        <taxon>Bauhiniinae</taxon>
        <taxon>Bauhinia</taxon>
    </lineage>
</organism>
<proteinExistence type="predicted"/>
<comment type="caution">
    <text evidence="1">The sequence shown here is derived from an EMBL/GenBank/DDBJ whole genome shotgun (WGS) entry which is preliminary data.</text>
</comment>
<accession>A0ACB9KE14</accession>
<evidence type="ECO:0000313" key="1">
    <source>
        <dbReference type="EMBL" id="KAI4295417.1"/>
    </source>
</evidence>
<gene>
    <name evidence="1" type="ORF">L6164_035465</name>
</gene>
<reference evidence="1 2" key="1">
    <citation type="journal article" date="2022" name="DNA Res.">
        <title>Chromosomal-level genome assembly of the orchid tree Bauhinia variegata (Leguminosae; Cercidoideae) supports the allotetraploid origin hypothesis of Bauhinia.</title>
        <authorList>
            <person name="Zhong Y."/>
            <person name="Chen Y."/>
            <person name="Zheng D."/>
            <person name="Pang J."/>
            <person name="Liu Y."/>
            <person name="Luo S."/>
            <person name="Meng S."/>
            <person name="Qian L."/>
            <person name="Wei D."/>
            <person name="Dai S."/>
            <person name="Zhou R."/>
        </authorList>
    </citation>
    <scope>NUCLEOTIDE SEQUENCE [LARGE SCALE GENOMIC DNA]</scope>
    <source>
        <strain evidence="1">BV-YZ2020</strain>
    </source>
</reference>
<dbReference type="EMBL" id="CM039439">
    <property type="protein sequence ID" value="KAI4295417.1"/>
    <property type="molecule type" value="Genomic_DNA"/>
</dbReference>
<name>A0ACB9KE14_BAUVA</name>
<keyword evidence="2" id="KW-1185">Reference proteome</keyword>
<protein>
    <submittedName>
        <fullName evidence="1">Uncharacterized protein</fullName>
    </submittedName>
</protein>